<feature type="region of interest" description="Disordered" evidence="2">
    <location>
        <begin position="1"/>
        <end position="61"/>
    </location>
</feature>
<dbReference type="EMBL" id="CAJNNV010030487">
    <property type="protein sequence ID" value="CAE8632650.1"/>
    <property type="molecule type" value="Genomic_DNA"/>
</dbReference>
<dbReference type="AlphaFoldDB" id="A0A813H4W3"/>
<reference evidence="3" key="1">
    <citation type="submission" date="2021-02" db="EMBL/GenBank/DDBJ databases">
        <authorList>
            <person name="Dougan E. K."/>
            <person name="Rhodes N."/>
            <person name="Thang M."/>
            <person name="Chan C."/>
        </authorList>
    </citation>
    <scope>NUCLEOTIDE SEQUENCE</scope>
</reference>
<name>A0A813H4W3_POLGL</name>
<comment type="caution">
    <text evidence="3">The sequence shown here is derived from an EMBL/GenBank/DDBJ whole genome shotgun (WGS) entry which is preliminary data.</text>
</comment>
<evidence type="ECO:0000256" key="2">
    <source>
        <dbReference type="SAM" id="MobiDB-lite"/>
    </source>
</evidence>
<keyword evidence="4" id="KW-1185">Reference proteome</keyword>
<dbReference type="OrthoDB" id="433309at2759"/>
<feature type="non-terminal residue" evidence="3">
    <location>
        <position position="1"/>
    </location>
</feature>
<evidence type="ECO:0000313" key="3">
    <source>
        <dbReference type="EMBL" id="CAE8632650.1"/>
    </source>
</evidence>
<accession>A0A813H4W3</accession>
<gene>
    <name evidence="3" type="ORF">PGLA1383_LOCUS48583</name>
</gene>
<proteinExistence type="predicted"/>
<organism evidence="3 4">
    <name type="scientific">Polarella glacialis</name>
    <name type="common">Dinoflagellate</name>
    <dbReference type="NCBI Taxonomy" id="89957"/>
    <lineage>
        <taxon>Eukaryota</taxon>
        <taxon>Sar</taxon>
        <taxon>Alveolata</taxon>
        <taxon>Dinophyceae</taxon>
        <taxon>Suessiales</taxon>
        <taxon>Suessiaceae</taxon>
        <taxon>Polarella</taxon>
    </lineage>
</organism>
<feature type="compositionally biased region" description="Basic and acidic residues" evidence="2">
    <location>
        <begin position="11"/>
        <end position="29"/>
    </location>
</feature>
<evidence type="ECO:0000256" key="1">
    <source>
        <dbReference type="SAM" id="Coils"/>
    </source>
</evidence>
<keyword evidence="1" id="KW-0175">Coiled coil</keyword>
<feature type="coiled-coil region" evidence="1">
    <location>
        <begin position="94"/>
        <end position="121"/>
    </location>
</feature>
<dbReference type="Proteomes" id="UP000654075">
    <property type="component" value="Unassembled WGS sequence"/>
</dbReference>
<sequence length="146" mass="16359">MIPSVSEESSVGDRRFSKSLPELKSESETSVHLSGLEPVSPRSAKSILQRRRSKTSNFEDLGSTINLPVSNVASNDSLLSDFAVLLDDLSLRMREEARTSREEARKNFAKLEQRLDKFVELMESPSRQHVCKVPMRVDEPSGLPQS</sequence>
<evidence type="ECO:0000313" key="4">
    <source>
        <dbReference type="Proteomes" id="UP000654075"/>
    </source>
</evidence>
<protein>
    <submittedName>
        <fullName evidence="3">Uncharacterized protein</fullName>
    </submittedName>
</protein>